<proteinExistence type="predicted"/>
<comment type="caution">
    <text evidence="2">The sequence shown here is derived from an EMBL/GenBank/DDBJ whole genome shotgun (WGS) entry which is preliminary data.</text>
</comment>
<evidence type="ECO:0000313" key="3">
    <source>
        <dbReference type="Proteomes" id="UP000534294"/>
    </source>
</evidence>
<evidence type="ECO:0000313" key="2">
    <source>
        <dbReference type="EMBL" id="MBB5037507.1"/>
    </source>
</evidence>
<gene>
    <name evidence="2" type="ORF">HNQ64_001756</name>
</gene>
<feature type="region of interest" description="Disordered" evidence="1">
    <location>
        <begin position="76"/>
        <end position="154"/>
    </location>
</feature>
<name>A0A7W7YK20_9BACT</name>
<protein>
    <submittedName>
        <fullName evidence="2">Uncharacterized protein</fullName>
    </submittedName>
</protein>
<keyword evidence="3" id="KW-1185">Reference proteome</keyword>
<reference evidence="2 3" key="1">
    <citation type="submission" date="2020-08" db="EMBL/GenBank/DDBJ databases">
        <title>Genomic Encyclopedia of Type Strains, Phase IV (KMG-IV): sequencing the most valuable type-strain genomes for metagenomic binning, comparative biology and taxonomic classification.</title>
        <authorList>
            <person name="Goeker M."/>
        </authorList>
    </citation>
    <scope>NUCLEOTIDE SEQUENCE [LARGE SCALE GENOMIC DNA]</scope>
    <source>
        <strain evidence="2 3">DSM 12251</strain>
    </source>
</reference>
<dbReference type="Proteomes" id="UP000534294">
    <property type="component" value="Unassembled WGS sequence"/>
</dbReference>
<dbReference type="EMBL" id="JACHIF010000003">
    <property type="protein sequence ID" value="MBB5037507.1"/>
    <property type="molecule type" value="Genomic_DNA"/>
</dbReference>
<evidence type="ECO:0000256" key="1">
    <source>
        <dbReference type="SAM" id="MobiDB-lite"/>
    </source>
</evidence>
<sequence>MPEASPLVAQKAPSLRVASWKDASRVADSTHLERVQSAFLAPLQGAAGVWTRFWLGAGPGVLGAAHLHPRLLLFRPSGAGGKRGKGRAQGPHAPRGEARGRTGLGSRSEAILASADGGVIPQARDARKQNTAREIQQSRDRRTMRYGADASLGE</sequence>
<dbReference type="AlphaFoldDB" id="A0A7W7YK20"/>
<accession>A0A7W7YK20</accession>
<organism evidence="2 3">
    <name type="scientific">Prosthecobacter dejongeii</name>
    <dbReference type="NCBI Taxonomy" id="48465"/>
    <lineage>
        <taxon>Bacteria</taxon>
        <taxon>Pseudomonadati</taxon>
        <taxon>Verrucomicrobiota</taxon>
        <taxon>Verrucomicrobiia</taxon>
        <taxon>Verrucomicrobiales</taxon>
        <taxon>Verrucomicrobiaceae</taxon>
        <taxon>Prosthecobacter</taxon>
    </lineage>
</organism>